<sequence>MKHSLVIFLTAAILGTIFYIRANPQLVRNAAQEIVEKAKEVVSETPPSPRTDLLLPDMKIIPPKDIYIAHPSSKIKTLRFNTIFVNQGQGPLEIIGHHDLEQNKTFASQYIKKIDGSGEYRDIGSFVYHPDHSHWHVDNYVQYQIWSIKNKNEKNGIVATTGKMSFCIWDEHTYDLNLPEAAKSRFYTSACSRNTQGMSVGWGDTYLARVEGQVIDITNVPDGQYILWFEINPERRILESNYDNNADWLKIEIKGNKLTVL</sequence>
<dbReference type="Pfam" id="PF01186">
    <property type="entry name" value="Lysyl_oxidase"/>
    <property type="match status" value="1"/>
</dbReference>
<comment type="caution">
    <text evidence="1">The sequence shown here is derived from an EMBL/GenBank/DDBJ whole genome shotgun (WGS) entry which is preliminary data.</text>
</comment>
<dbReference type="STRING" id="1618384.UW68_C0016G0011"/>
<dbReference type="EMBL" id="LCJG01000016">
    <property type="protein sequence ID" value="KKT73131.1"/>
    <property type="molecule type" value="Genomic_DNA"/>
</dbReference>
<dbReference type="GO" id="GO:0016641">
    <property type="term" value="F:oxidoreductase activity, acting on the CH-NH2 group of donors, oxygen as acceptor"/>
    <property type="evidence" value="ECO:0007669"/>
    <property type="project" value="InterPro"/>
</dbReference>
<accession>A0A0G1JNN9</accession>
<dbReference type="GO" id="GO:0005507">
    <property type="term" value="F:copper ion binding"/>
    <property type="evidence" value="ECO:0007669"/>
    <property type="project" value="InterPro"/>
</dbReference>
<evidence type="ECO:0000313" key="1">
    <source>
        <dbReference type="EMBL" id="KKT73131.1"/>
    </source>
</evidence>
<dbReference type="PRINTS" id="PR00074">
    <property type="entry name" value="LYSYLOXIDASE"/>
</dbReference>
<proteinExistence type="predicted"/>
<reference evidence="1 2" key="1">
    <citation type="journal article" date="2015" name="Nature">
        <title>rRNA introns, odd ribosomes, and small enigmatic genomes across a large radiation of phyla.</title>
        <authorList>
            <person name="Brown C.T."/>
            <person name="Hug L.A."/>
            <person name="Thomas B.C."/>
            <person name="Sharon I."/>
            <person name="Castelle C.J."/>
            <person name="Singh A."/>
            <person name="Wilkins M.J."/>
            <person name="Williams K.H."/>
            <person name="Banfield J.F."/>
        </authorList>
    </citation>
    <scope>NUCLEOTIDE SEQUENCE [LARGE SCALE GENOMIC DNA]</scope>
</reference>
<protein>
    <recommendedName>
        <fullName evidence="3">Lysyl oxidase</fullName>
    </recommendedName>
</protein>
<name>A0A0G1JNN9_9BACT</name>
<evidence type="ECO:0000313" key="2">
    <source>
        <dbReference type="Proteomes" id="UP000034835"/>
    </source>
</evidence>
<dbReference type="InterPro" id="IPR001695">
    <property type="entry name" value="Lysyl_oxidase"/>
</dbReference>
<gene>
    <name evidence="1" type="ORF">UW68_C0016G0011</name>
</gene>
<organism evidence="1 2">
    <name type="scientific">Candidatus Collierbacteria bacterium GW2011_GWB1_44_6</name>
    <dbReference type="NCBI Taxonomy" id="1618384"/>
    <lineage>
        <taxon>Bacteria</taxon>
        <taxon>Candidatus Collieribacteriota</taxon>
    </lineage>
</organism>
<dbReference type="AlphaFoldDB" id="A0A0G1JNN9"/>
<evidence type="ECO:0008006" key="3">
    <source>
        <dbReference type="Google" id="ProtNLM"/>
    </source>
</evidence>
<dbReference type="Proteomes" id="UP000034835">
    <property type="component" value="Unassembled WGS sequence"/>
</dbReference>